<dbReference type="PANTHER" id="PTHR11777">
    <property type="entry name" value="ALANYL-TRNA SYNTHETASE"/>
    <property type="match status" value="1"/>
</dbReference>
<dbReference type="EMBL" id="LK023335">
    <property type="protein sequence ID" value="CDS09809.1"/>
    <property type="molecule type" value="Genomic_DNA"/>
</dbReference>
<dbReference type="Pfam" id="PF07973">
    <property type="entry name" value="tRNA_SAD"/>
    <property type="match status" value="1"/>
</dbReference>
<dbReference type="InterPro" id="IPR045864">
    <property type="entry name" value="aa-tRNA-synth_II/BPL/LPL"/>
</dbReference>
<evidence type="ECO:0000313" key="12">
    <source>
        <dbReference type="EMBL" id="CDS09809.1"/>
    </source>
</evidence>
<dbReference type="InterPro" id="IPR023033">
    <property type="entry name" value="Ala_tRNA_ligase_euk/bac"/>
</dbReference>
<organism evidence="12">
    <name type="scientific">Lichtheimia ramosa</name>
    <dbReference type="NCBI Taxonomy" id="688394"/>
    <lineage>
        <taxon>Eukaryota</taxon>
        <taxon>Fungi</taxon>
        <taxon>Fungi incertae sedis</taxon>
        <taxon>Mucoromycota</taxon>
        <taxon>Mucoromycotina</taxon>
        <taxon>Mucoromycetes</taxon>
        <taxon>Mucorales</taxon>
        <taxon>Lichtheimiaceae</taxon>
        <taxon>Lichtheimia</taxon>
    </lineage>
</organism>
<dbReference type="InterPro" id="IPR018163">
    <property type="entry name" value="Thr/Ala-tRNA-synth_IIc_edit"/>
</dbReference>
<evidence type="ECO:0000256" key="2">
    <source>
        <dbReference type="ARBA" id="ARBA00022490"/>
    </source>
</evidence>
<dbReference type="Gene3D" id="3.30.980.10">
    <property type="entry name" value="Threonyl-trna Synthetase, Chain A, domain 2"/>
    <property type="match status" value="1"/>
</dbReference>
<dbReference type="GO" id="GO:0005524">
    <property type="term" value="F:ATP binding"/>
    <property type="evidence" value="ECO:0007669"/>
    <property type="project" value="UniProtKB-UniRule"/>
</dbReference>
<keyword evidence="10" id="KW-0479">Metal-binding</keyword>
<evidence type="ECO:0000256" key="7">
    <source>
        <dbReference type="ARBA" id="ARBA00022884"/>
    </source>
</evidence>
<dbReference type="InterPro" id="IPR050058">
    <property type="entry name" value="Ala-tRNA_ligase"/>
</dbReference>
<evidence type="ECO:0000256" key="9">
    <source>
        <dbReference type="ARBA" id="ARBA00023146"/>
    </source>
</evidence>
<dbReference type="InterPro" id="IPR059090">
    <property type="entry name" value="ALA1_helical"/>
</dbReference>
<keyword evidence="9 10" id="KW-0030">Aminoacyl-tRNA synthetase</keyword>
<dbReference type="EC" id="6.1.1.7" evidence="10"/>
<dbReference type="SUPFAM" id="SSF101353">
    <property type="entry name" value="Putative anticodon-binding domain of alanyl-tRNA synthetase (AlaRS)"/>
    <property type="match status" value="1"/>
</dbReference>
<dbReference type="GO" id="GO:0008270">
    <property type="term" value="F:zinc ion binding"/>
    <property type="evidence" value="ECO:0007669"/>
    <property type="project" value="UniProtKB-UniRule"/>
</dbReference>
<dbReference type="SMART" id="SM00863">
    <property type="entry name" value="tRNA_SAD"/>
    <property type="match status" value="1"/>
</dbReference>
<dbReference type="GO" id="GO:0004813">
    <property type="term" value="F:alanine-tRNA ligase activity"/>
    <property type="evidence" value="ECO:0007669"/>
    <property type="project" value="UniProtKB-UniRule"/>
</dbReference>
<dbReference type="Gene3D" id="3.30.930.10">
    <property type="entry name" value="Bira Bifunctional Protein, Domain 2"/>
    <property type="match status" value="1"/>
</dbReference>
<keyword evidence="6 10" id="KW-0067">ATP-binding</keyword>
<dbReference type="SUPFAM" id="SSF55681">
    <property type="entry name" value="Class II aaRS and biotin synthetases"/>
    <property type="match status" value="1"/>
</dbReference>
<comment type="cofactor">
    <cofactor evidence="10">
        <name>Zn(2+)</name>
        <dbReference type="ChEBI" id="CHEBI:29105"/>
    </cofactor>
    <text evidence="10">Binds 1 zinc ion per subunit.</text>
</comment>
<dbReference type="InterPro" id="IPR018162">
    <property type="entry name" value="Ala-tRNA-ligase_IIc_anticod-bd"/>
</dbReference>
<sequence>MGETGPCGPCSEVHYDRIGGRNASSLVNMDDPNVIEIWNVVFIQFNREADGKLRPLPNKHIDTGLGLERLVSIMQNVYSNYDTDVFAPLFAKIKEITGARSYEGKLGAEDVDGVDTAYRVVADHIRTLTFAISDGGVPSNEGRGYVLRRILRRGARYARKYFNYPIGNFFSQLVDTLGHHFPELTKMSAEVKSILDEEEVAFAKTLDRGEKLFDQYRIKAQEAGNKTLSGNDVWRLYDTYGFPVDLTRVMAEENGLTVDEKEFEAAQEAAKNASRKAKGGNAGEDVVALDVHDLVAGNVQGKIKAIVFEHKFLDNTEQIPKDRRFGILTDKTNFYAESGGQEYDTGSIITLDGETEFAVQDCQSFGGYVLHIGYLKYGQLKIDSDVELSFDALRRHPLKNNHTGTHILNFALRKVLGETVDQKGSLVAPEKLRFDFSFKSALTTAQLAETEKICNDMIAKNDPVYSKEVPLPVAKAIHGLRAVFGETYPDPVRVVSVGYDVDEVTSDVSNPKWATTSIEFCGGTHVAKTGDIKRFAILEENGIAKGIRRIVAVTGEEAQAADRLAKSFESRLVELEKLSVGPALDEALKTIAKDLDTIAISTVTKAEFRERYNKVKKAAVNAGKALAAQQLKEAQDVVKNHFEQNPEAKYLVAVLNVGNNSKALAGAIAYTKSNHKDKAVYLFSADQTSGRVSHNCIVSKDLVAQGLKASEWADVVAAKVGGKKGGKDEAAQGSGDKLDGVDEAVKAAEEFAKLKVSA</sequence>
<evidence type="ECO:0000256" key="6">
    <source>
        <dbReference type="ARBA" id="ARBA00022840"/>
    </source>
</evidence>
<dbReference type="PRINTS" id="PR00980">
    <property type="entry name" value="TRNASYNTHALA"/>
</dbReference>
<feature type="binding site" evidence="10">
    <location>
        <position position="402"/>
    </location>
    <ligand>
        <name>Zn(2+)</name>
        <dbReference type="ChEBI" id="CHEBI:29105"/>
    </ligand>
</feature>
<accession>A0A077WRI6</accession>
<proteinExistence type="inferred from homology"/>
<comment type="catalytic activity">
    <reaction evidence="10">
        <text>tRNA(Ala) + L-alanine + ATP = L-alanyl-tRNA(Ala) + AMP + diphosphate</text>
        <dbReference type="Rhea" id="RHEA:12540"/>
        <dbReference type="Rhea" id="RHEA-COMP:9657"/>
        <dbReference type="Rhea" id="RHEA-COMP:9923"/>
        <dbReference type="ChEBI" id="CHEBI:30616"/>
        <dbReference type="ChEBI" id="CHEBI:33019"/>
        <dbReference type="ChEBI" id="CHEBI:57972"/>
        <dbReference type="ChEBI" id="CHEBI:78442"/>
        <dbReference type="ChEBI" id="CHEBI:78497"/>
        <dbReference type="ChEBI" id="CHEBI:456215"/>
        <dbReference type="EC" id="6.1.1.7"/>
    </reaction>
</comment>
<dbReference type="GO" id="GO:0002161">
    <property type="term" value="F:aminoacyl-tRNA deacylase activity"/>
    <property type="evidence" value="ECO:0007669"/>
    <property type="project" value="TreeGrafter"/>
</dbReference>
<keyword evidence="7 10" id="KW-0694">RNA-binding</keyword>
<feature type="binding site" evidence="10">
    <location>
        <position position="525"/>
    </location>
    <ligand>
        <name>Zn(2+)</name>
        <dbReference type="ChEBI" id="CHEBI:29105"/>
    </ligand>
</feature>
<dbReference type="SUPFAM" id="SSF50447">
    <property type="entry name" value="Translation proteins"/>
    <property type="match status" value="1"/>
</dbReference>
<evidence type="ECO:0000256" key="1">
    <source>
        <dbReference type="ARBA" id="ARBA00008429"/>
    </source>
</evidence>
<keyword evidence="5 10" id="KW-0547">Nucleotide-binding</keyword>
<keyword evidence="10" id="KW-0862">Zinc</keyword>
<comment type="function">
    <text evidence="10">Catalyzes the attachment of alanine to tRNA(Ala) in a two-step reaction: alanine is first activated by ATP to form Ala-AMP and then transferred to the acceptor end of tRNA(Ala). Also edits incorrectly charged tRNA(Ala) via its editing domain.</text>
</comment>
<evidence type="ECO:0000256" key="10">
    <source>
        <dbReference type="HAMAP-Rule" id="MF_03133"/>
    </source>
</evidence>
<comment type="domain">
    <text evidence="10">Consists of three domains; the N-terminal catalytic domain, the editing domain and the C-terminal C-Ala domain. The editing domain removes incorrectly charged amino acids, while the C-Ala domain, along with tRNA(Ala), serves as a bridge to cooperatively bring together the editing and aminoacylation centers thus stimulating deacylation of misacylated tRNAs.</text>
</comment>
<keyword evidence="3 10" id="KW-0820">tRNA-binding</keyword>
<name>A0A077WRI6_9FUNG</name>
<gene>
    <name evidence="10" type="primary">ALA1</name>
    <name evidence="12" type="ORF">LRAMOSA02486</name>
</gene>
<evidence type="ECO:0000256" key="4">
    <source>
        <dbReference type="ARBA" id="ARBA00022598"/>
    </source>
</evidence>
<dbReference type="FunFam" id="3.30.980.10:FF:000004">
    <property type="entry name" value="Alanine--tRNA ligase, cytoplasmic"/>
    <property type="match status" value="1"/>
</dbReference>
<dbReference type="InterPro" id="IPR018165">
    <property type="entry name" value="Ala-tRNA-synth_IIc_core"/>
</dbReference>
<dbReference type="Pfam" id="PF01411">
    <property type="entry name" value="tRNA-synt_2c"/>
    <property type="match status" value="1"/>
</dbReference>
<dbReference type="OrthoDB" id="2423964at2759"/>
<dbReference type="PANTHER" id="PTHR11777:SF9">
    <property type="entry name" value="ALANINE--TRNA LIGASE, CYTOPLASMIC"/>
    <property type="match status" value="1"/>
</dbReference>
<dbReference type="AlphaFoldDB" id="A0A077WRI6"/>
<keyword evidence="4 10" id="KW-0436">Ligase</keyword>
<keyword evidence="8 10" id="KW-0648">Protein biosynthesis</keyword>
<feature type="domain" description="Alanyl-transfer RNA synthetases family profile" evidence="11">
    <location>
        <begin position="1"/>
        <end position="564"/>
    </location>
</feature>
<dbReference type="SUPFAM" id="SSF55186">
    <property type="entry name" value="ThrRS/AlaRS common domain"/>
    <property type="match status" value="1"/>
</dbReference>
<dbReference type="FunFam" id="3.10.310.40:FF:000003">
    <property type="entry name" value="Alanine--tRNA ligase"/>
    <property type="match status" value="1"/>
</dbReference>
<dbReference type="PROSITE" id="PS50860">
    <property type="entry name" value="AA_TRNA_LIGASE_II_ALA"/>
    <property type="match status" value="1"/>
</dbReference>
<dbReference type="Gene3D" id="2.40.30.130">
    <property type="match status" value="1"/>
</dbReference>
<dbReference type="GO" id="GO:0000049">
    <property type="term" value="F:tRNA binding"/>
    <property type="evidence" value="ECO:0007669"/>
    <property type="project" value="UniProtKB-KW"/>
</dbReference>
<comment type="subunit">
    <text evidence="10">Monomer.</text>
</comment>
<protein>
    <recommendedName>
        <fullName evidence="10">Alanine--tRNA ligase</fullName>
        <ecNumber evidence="10">6.1.1.7</ecNumber>
    </recommendedName>
    <alternativeName>
        <fullName evidence="10">Alanyl-tRNA synthetase</fullName>
        <shortName evidence="10">AlaRS</shortName>
    </alternativeName>
</protein>
<reference evidence="12" key="1">
    <citation type="journal article" date="2014" name="Genome Announc.">
        <title>De novo whole-genome sequence and genome annotation of Lichtheimia ramosa.</title>
        <authorList>
            <person name="Linde J."/>
            <person name="Schwartze V."/>
            <person name="Binder U."/>
            <person name="Lass-Florl C."/>
            <person name="Voigt K."/>
            <person name="Horn F."/>
        </authorList>
    </citation>
    <scope>NUCLEOTIDE SEQUENCE</scope>
    <source>
        <strain evidence="12">JMRC FSU:6197</strain>
    </source>
</reference>
<evidence type="ECO:0000256" key="3">
    <source>
        <dbReference type="ARBA" id="ARBA00022555"/>
    </source>
</evidence>
<evidence type="ECO:0000256" key="8">
    <source>
        <dbReference type="ARBA" id="ARBA00022917"/>
    </source>
</evidence>
<dbReference type="InterPro" id="IPR009000">
    <property type="entry name" value="Transl_B-barrel_sf"/>
</dbReference>
<dbReference type="Pfam" id="PF02272">
    <property type="entry name" value="DHHA1"/>
    <property type="match status" value="1"/>
</dbReference>
<keyword evidence="2 10" id="KW-0963">Cytoplasm</keyword>
<evidence type="ECO:0000256" key="5">
    <source>
        <dbReference type="ARBA" id="ARBA00022741"/>
    </source>
</evidence>
<dbReference type="HAMAP" id="MF_00036_B">
    <property type="entry name" value="Ala_tRNA_synth_B"/>
    <property type="match status" value="1"/>
</dbReference>
<dbReference type="GO" id="GO:0005739">
    <property type="term" value="C:mitochondrion"/>
    <property type="evidence" value="ECO:0007669"/>
    <property type="project" value="UniProtKB-SubCell"/>
</dbReference>
<dbReference type="GO" id="GO:0070143">
    <property type="term" value="P:mitochondrial alanyl-tRNA aminoacylation"/>
    <property type="evidence" value="ECO:0007669"/>
    <property type="project" value="UniProtKB-UniRule"/>
</dbReference>
<keyword evidence="10" id="KW-0496">Mitochondrion</keyword>
<dbReference type="Pfam" id="PF26023">
    <property type="entry name" value="ALA1"/>
    <property type="match status" value="1"/>
</dbReference>
<dbReference type="InterPro" id="IPR012947">
    <property type="entry name" value="tRNA_SAD"/>
</dbReference>
<feature type="binding site" evidence="10">
    <location>
        <position position="521"/>
    </location>
    <ligand>
        <name>Zn(2+)</name>
        <dbReference type="ChEBI" id="CHEBI:29105"/>
    </ligand>
</feature>
<dbReference type="InterPro" id="IPR003156">
    <property type="entry name" value="DHHA1_dom"/>
</dbReference>
<evidence type="ECO:0000259" key="11">
    <source>
        <dbReference type="PROSITE" id="PS50860"/>
    </source>
</evidence>
<dbReference type="FunFam" id="2.40.30.130:FF:000004">
    <property type="entry name" value="Alanine--tRNA ligase"/>
    <property type="match status" value="1"/>
</dbReference>
<dbReference type="NCBIfam" id="TIGR00344">
    <property type="entry name" value="alaS"/>
    <property type="match status" value="1"/>
</dbReference>
<dbReference type="InterPro" id="IPR018164">
    <property type="entry name" value="Ala-tRNA-synth_IIc_N"/>
</dbReference>
<comment type="subcellular location">
    <subcellularLocation>
        <location evidence="10">Mitochondrion</location>
    </subcellularLocation>
    <subcellularLocation>
        <location evidence="10">Cytoplasm</location>
    </subcellularLocation>
</comment>
<comment type="similarity">
    <text evidence="1">Belongs to the class-II aminoacyl-tRNA synthetase family. Alax-L subfamily.</text>
</comment>
<dbReference type="Gene3D" id="3.10.310.40">
    <property type="match status" value="1"/>
</dbReference>
<dbReference type="InterPro" id="IPR002318">
    <property type="entry name" value="Ala-tRNA-lgiase_IIc"/>
</dbReference>
<feature type="binding site" evidence="10">
    <location>
        <position position="406"/>
    </location>
    <ligand>
        <name>Zn(2+)</name>
        <dbReference type="ChEBI" id="CHEBI:29105"/>
    </ligand>
</feature>